<accession>W4GBM6</accession>
<keyword evidence="1 4" id="KW-0245">EGF-like domain</keyword>
<dbReference type="PANTHER" id="PTHR11219">
    <property type="entry name" value="TENEURIN AND N-ACETYLGLUCOSAMINE-1-PHOSPHODIESTER ALPHA-N-ACETYLGLUCOSAMINIDASE"/>
    <property type="match status" value="1"/>
</dbReference>
<evidence type="ECO:0000259" key="6">
    <source>
        <dbReference type="PROSITE" id="PS50026"/>
    </source>
</evidence>
<comment type="caution">
    <text evidence="4">Lacks conserved residue(s) required for the propagation of feature annotation.</text>
</comment>
<dbReference type="VEuPathDB" id="FungiDB:H257_08978"/>
<dbReference type="Gene3D" id="2.10.25.10">
    <property type="entry name" value="Laminin"/>
    <property type="match status" value="2"/>
</dbReference>
<name>W4GBM6_APHAT</name>
<dbReference type="PROSITE" id="PS50026">
    <property type="entry name" value="EGF_3"/>
    <property type="match status" value="4"/>
</dbReference>
<feature type="disulfide bond" evidence="4">
    <location>
        <begin position="42"/>
        <end position="51"/>
    </location>
</feature>
<dbReference type="OrthoDB" id="6130531at2759"/>
<evidence type="ECO:0000256" key="1">
    <source>
        <dbReference type="ARBA" id="ARBA00022536"/>
    </source>
</evidence>
<feature type="domain" description="EGF-like" evidence="6">
    <location>
        <begin position="69"/>
        <end position="103"/>
    </location>
</feature>
<evidence type="ECO:0000256" key="2">
    <source>
        <dbReference type="ARBA" id="ARBA00022737"/>
    </source>
</evidence>
<dbReference type="PRINTS" id="PR00011">
    <property type="entry name" value="EGFLAMININ"/>
</dbReference>
<dbReference type="InterPro" id="IPR051216">
    <property type="entry name" value="Teneurin"/>
</dbReference>
<feature type="domain" description="EGF-like" evidence="6">
    <location>
        <begin position="339"/>
        <end position="377"/>
    </location>
</feature>
<organism evidence="7">
    <name type="scientific">Aphanomyces astaci</name>
    <name type="common">Crayfish plague agent</name>
    <dbReference type="NCBI Taxonomy" id="112090"/>
    <lineage>
        <taxon>Eukaryota</taxon>
        <taxon>Sar</taxon>
        <taxon>Stramenopiles</taxon>
        <taxon>Oomycota</taxon>
        <taxon>Saprolegniomycetes</taxon>
        <taxon>Saprolegniales</taxon>
        <taxon>Verrucalvaceae</taxon>
        <taxon>Aphanomyces</taxon>
    </lineage>
</organism>
<proteinExistence type="predicted"/>
<feature type="chain" id="PRO_5004841022" description="EGF-like domain-containing protein" evidence="5">
    <location>
        <begin position="20"/>
        <end position="678"/>
    </location>
</feature>
<evidence type="ECO:0000256" key="5">
    <source>
        <dbReference type="SAM" id="SignalP"/>
    </source>
</evidence>
<evidence type="ECO:0000256" key="4">
    <source>
        <dbReference type="PROSITE-ProRule" id="PRU00076"/>
    </source>
</evidence>
<reference evidence="7" key="1">
    <citation type="submission" date="2013-12" db="EMBL/GenBank/DDBJ databases">
        <title>The Genome Sequence of Aphanomyces astaci APO3.</title>
        <authorList>
            <consortium name="The Broad Institute Genomics Platform"/>
            <person name="Russ C."/>
            <person name="Tyler B."/>
            <person name="van West P."/>
            <person name="Dieguez-Uribeondo J."/>
            <person name="Young S.K."/>
            <person name="Zeng Q."/>
            <person name="Gargeya S."/>
            <person name="Fitzgerald M."/>
            <person name="Abouelleil A."/>
            <person name="Alvarado L."/>
            <person name="Chapman S.B."/>
            <person name="Gainer-Dewar J."/>
            <person name="Goldberg J."/>
            <person name="Griggs A."/>
            <person name="Gujja S."/>
            <person name="Hansen M."/>
            <person name="Howarth C."/>
            <person name="Imamovic A."/>
            <person name="Ireland A."/>
            <person name="Larimer J."/>
            <person name="McCowan C."/>
            <person name="Murphy C."/>
            <person name="Pearson M."/>
            <person name="Poon T.W."/>
            <person name="Priest M."/>
            <person name="Roberts A."/>
            <person name="Saif S."/>
            <person name="Shea T."/>
            <person name="Sykes S."/>
            <person name="Wortman J."/>
            <person name="Nusbaum C."/>
            <person name="Birren B."/>
        </authorList>
    </citation>
    <scope>NUCLEOTIDE SEQUENCE [LARGE SCALE GENOMIC DNA]</scope>
    <source>
        <strain evidence="7">APO3</strain>
    </source>
</reference>
<dbReference type="PANTHER" id="PTHR11219:SF69">
    <property type="entry name" value="TENEURIN-A"/>
    <property type="match status" value="1"/>
</dbReference>
<dbReference type="InterPro" id="IPR013111">
    <property type="entry name" value="EGF_extracell"/>
</dbReference>
<feature type="signal peptide" evidence="5">
    <location>
        <begin position="1"/>
        <end position="19"/>
    </location>
</feature>
<dbReference type="SMART" id="SM00181">
    <property type="entry name" value="EGF"/>
    <property type="match status" value="6"/>
</dbReference>
<keyword evidence="2" id="KW-0677">Repeat</keyword>
<feature type="domain" description="EGF-like" evidence="6">
    <location>
        <begin position="20"/>
        <end position="52"/>
    </location>
</feature>
<dbReference type="RefSeq" id="XP_009833378.1">
    <property type="nucleotide sequence ID" value="XM_009835076.1"/>
</dbReference>
<feature type="disulfide bond" evidence="4">
    <location>
        <begin position="418"/>
        <end position="427"/>
    </location>
</feature>
<gene>
    <name evidence="7" type="ORF">H257_08978</name>
</gene>
<feature type="disulfide bond" evidence="4">
    <location>
        <begin position="93"/>
        <end position="102"/>
    </location>
</feature>
<dbReference type="EMBL" id="KI913134">
    <property type="protein sequence ID" value="ETV77072.1"/>
    <property type="molecule type" value="Genomic_DNA"/>
</dbReference>
<dbReference type="AlphaFoldDB" id="W4GBM6"/>
<dbReference type="STRING" id="112090.W4GBM6"/>
<dbReference type="PROSITE" id="PS01186">
    <property type="entry name" value="EGF_2"/>
    <property type="match status" value="4"/>
</dbReference>
<keyword evidence="5" id="KW-0732">Signal</keyword>
<feature type="domain" description="EGF-like" evidence="6">
    <location>
        <begin position="395"/>
        <end position="428"/>
    </location>
</feature>
<dbReference type="Gene3D" id="2.170.300.10">
    <property type="entry name" value="Tie2 ligand-binding domain superfamily"/>
    <property type="match status" value="1"/>
</dbReference>
<dbReference type="Pfam" id="PF07974">
    <property type="entry name" value="EGF_2"/>
    <property type="match status" value="3"/>
</dbReference>
<dbReference type="InterPro" id="IPR000742">
    <property type="entry name" value="EGF"/>
</dbReference>
<feature type="disulfide bond" evidence="4">
    <location>
        <begin position="367"/>
        <end position="376"/>
    </location>
</feature>
<evidence type="ECO:0000313" key="7">
    <source>
        <dbReference type="EMBL" id="ETV77072.1"/>
    </source>
</evidence>
<protein>
    <recommendedName>
        <fullName evidence="6">EGF-like domain-containing protein</fullName>
    </recommendedName>
</protein>
<dbReference type="GeneID" id="20810974"/>
<evidence type="ECO:0000256" key="3">
    <source>
        <dbReference type="ARBA" id="ARBA00023157"/>
    </source>
</evidence>
<dbReference type="PROSITE" id="PS00022">
    <property type="entry name" value="EGF_1"/>
    <property type="match status" value="4"/>
</dbReference>
<keyword evidence="3 4" id="KW-1015">Disulfide bond</keyword>
<sequence length="678" mass="70126">MRWPVVWCVTLSLLDQIWSAMDLCGSCSGHGTCTSATRICNCMRGYQGHQCELRSCPLGIAWADYAVANDSAHQLATCSNMGLCDTTTGLCTCNAGFEGPACEVMSCPTCVYGRCVTMREAAIAQDDYNFFTATTYALWDADKVRGCQCNYGFEGYDCSLRKCPIGDDPRTMGQPAEVQQLSCLCNGCTGSFALSYQGFYTSNILPSATPATLAAALNALLPIRGVSVTLSGVGSSICDSDGAVTSITFTYNGSKVPPLRVTSMLSGGPSESAVSVQYGGATGLYDGVPATVVRTTLAYPCSSRGQCDSSSGLCTCLPGYGDGDGAGQAGTIANCGFGSANTCPVVNALTCNNQGVCNPGTLYKCICSAGFTGVDCTLMICPSGVAWFDEASAPDTAHAPAICSNKGTCNYASGLCICQAGFSGPACEIMDCPGGLTPCSGHGTCATMQQLASLSKGSNGVLQGLSYGNTPTPSTWDSNKIQGCVCSENVYMGPYVAEMNNYQAYDCSERTCVKGSDPFERNTVDEQQTVTCFGDGGTFTLSFRQFTTAPIATSATSSAVVIALQALPSVRSVQVSFSSGSSVCSVTGVVSTVRFTYAKGALPLMTATTTSLTRSSGGAPGITVGRTVTGSKSNAECSRRGLCHRDTGRCACYDGFLSSDGDGNIGIRADCGYSSMAK</sequence>